<sequence length="350" mass="39365">MDSLMPPRTSWIASAALLGVTLIPLITFWGFHLCGRRVKHQPQPQPLKLTGIFLHIALPAFIMAVIAGIISPAIWADSYTAMGERRYGWVASMVGSYASVTSAFLSVAASIIASQAVYLSGLCVWYLVLGKQKWWSVVQLDTVCATGLLVVLDVAWFAKAISDSVTGNVDSIRLEWLIVMIDLTLCLVAALNVVVAIYCASKLKRRGDLAVGNLSWLFLAASFLWLLRCAFVLAVDLKSVVRDWTAVELTLQRILNPILDFWVSATVLGLVTFMLRNPVWSDPSVFSDRPHWQQQQAYGQYEGHYPQPQYGQQQQQQQQPHVYEHSSPHQYYQQQPTTYQSYRQPQDNRM</sequence>
<feature type="transmembrane region" description="Helical" evidence="2">
    <location>
        <begin position="12"/>
        <end position="31"/>
    </location>
</feature>
<organism evidence="3 4">
    <name type="scientific">Chaetomium fimeti</name>
    <dbReference type="NCBI Taxonomy" id="1854472"/>
    <lineage>
        <taxon>Eukaryota</taxon>
        <taxon>Fungi</taxon>
        <taxon>Dikarya</taxon>
        <taxon>Ascomycota</taxon>
        <taxon>Pezizomycotina</taxon>
        <taxon>Sordariomycetes</taxon>
        <taxon>Sordariomycetidae</taxon>
        <taxon>Sordariales</taxon>
        <taxon>Chaetomiaceae</taxon>
        <taxon>Chaetomium</taxon>
    </lineage>
</organism>
<feature type="region of interest" description="Disordered" evidence="1">
    <location>
        <begin position="307"/>
        <end position="350"/>
    </location>
</feature>
<feature type="transmembrane region" description="Helical" evidence="2">
    <location>
        <begin position="213"/>
        <end position="234"/>
    </location>
</feature>
<evidence type="ECO:0000256" key="2">
    <source>
        <dbReference type="SAM" id="Phobius"/>
    </source>
</evidence>
<reference evidence="3" key="2">
    <citation type="submission" date="2023-06" db="EMBL/GenBank/DDBJ databases">
        <authorList>
            <consortium name="Lawrence Berkeley National Laboratory"/>
            <person name="Haridas S."/>
            <person name="Hensen N."/>
            <person name="Bonometti L."/>
            <person name="Westerberg I."/>
            <person name="Brannstrom I.O."/>
            <person name="Guillou S."/>
            <person name="Cros-Aarteil S."/>
            <person name="Calhoun S."/>
            <person name="Kuo A."/>
            <person name="Mondo S."/>
            <person name="Pangilinan J."/>
            <person name="Riley R."/>
            <person name="Labutti K."/>
            <person name="Andreopoulos B."/>
            <person name="Lipzen A."/>
            <person name="Chen C."/>
            <person name="Yanf M."/>
            <person name="Daum C."/>
            <person name="Ng V."/>
            <person name="Clum A."/>
            <person name="Steindorff A."/>
            <person name="Ohm R."/>
            <person name="Martin F."/>
            <person name="Silar P."/>
            <person name="Natvig D."/>
            <person name="Lalanne C."/>
            <person name="Gautier V."/>
            <person name="Ament-Velasquez S.L."/>
            <person name="Kruys A."/>
            <person name="Hutchinson M.I."/>
            <person name="Powell A.J."/>
            <person name="Barry K."/>
            <person name="Miller A.N."/>
            <person name="Grigoriev I.V."/>
            <person name="Debuchy R."/>
            <person name="Gladieux P."/>
            <person name="Thoren M.H."/>
            <person name="Johannesson H."/>
        </authorList>
    </citation>
    <scope>NUCLEOTIDE SEQUENCE</scope>
    <source>
        <strain evidence="3">CBS 168.71</strain>
    </source>
</reference>
<feature type="transmembrane region" description="Helical" evidence="2">
    <location>
        <begin position="178"/>
        <end position="201"/>
    </location>
</feature>
<accession>A0AAE0HCB2</accession>
<evidence type="ECO:0000313" key="4">
    <source>
        <dbReference type="Proteomes" id="UP001278766"/>
    </source>
</evidence>
<keyword evidence="2" id="KW-0812">Transmembrane</keyword>
<keyword evidence="2" id="KW-0472">Membrane</keyword>
<dbReference type="EMBL" id="JAUEPN010000005">
    <property type="protein sequence ID" value="KAK3293816.1"/>
    <property type="molecule type" value="Genomic_DNA"/>
</dbReference>
<feature type="transmembrane region" description="Helical" evidence="2">
    <location>
        <begin position="95"/>
        <end position="128"/>
    </location>
</feature>
<protein>
    <submittedName>
        <fullName evidence="3">Uncharacterized protein</fullName>
    </submittedName>
</protein>
<evidence type="ECO:0000313" key="3">
    <source>
        <dbReference type="EMBL" id="KAK3293816.1"/>
    </source>
</evidence>
<dbReference type="Proteomes" id="UP001278766">
    <property type="component" value="Unassembled WGS sequence"/>
</dbReference>
<feature type="compositionally biased region" description="Low complexity" evidence="1">
    <location>
        <begin position="328"/>
        <end position="350"/>
    </location>
</feature>
<keyword evidence="4" id="KW-1185">Reference proteome</keyword>
<dbReference type="AlphaFoldDB" id="A0AAE0HCB2"/>
<feature type="compositionally biased region" description="Low complexity" evidence="1">
    <location>
        <begin position="307"/>
        <end position="321"/>
    </location>
</feature>
<feature type="transmembrane region" description="Helical" evidence="2">
    <location>
        <begin position="140"/>
        <end position="158"/>
    </location>
</feature>
<comment type="caution">
    <text evidence="3">The sequence shown here is derived from an EMBL/GenBank/DDBJ whole genome shotgun (WGS) entry which is preliminary data.</text>
</comment>
<feature type="transmembrane region" description="Helical" evidence="2">
    <location>
        <begin position="52"/>
        <end position="75"/>
    </location>
</feature>
<keyword evidence="2" id="KW-1133">Transmembrane helix</keyword>
<evidence type="ECO:0000256" key="1">
    <source>
        <dbReference type="SAM" id="MobiDB-lite"/>
    </source>
</evidence>
<proteinExistence type="predicted"/>
<feature type="transmembrane region" description="Helical" evidence="2">
    <location>
        <begin position="254"/>
        <end position="275"/>
    </location>
</feature>
<reference evidence="3" key="1">
    <citation type="journal article" date="2023" name="Mol. Phylogenet. Evol.">
        <title>Genome-scale phylogeny and comparative genomics of the fungal order Sordariales.</title>
        <authorList>
            <person name="Hensen N."/>
            <person name="Bonometti L."/>
            <person name="Westerberg I."/>
            <person name="Brannstrom I.O."/>
            <person name="Guillou S."/>
            <person name="Cros-Aarteil S."/>
            <person name="Calhoun S."/>
            <person name="Haridas S."/>
            <person name="Kuo A."/>
            <person name="Mondo S."/>
            <person name="Pangilinan J."/>
            <person name="Riley R."/>
            <person name="LaButti K."/>
            <person name="Andreopoulos B."/>
            <person name="Lipzen A."/>
            <person name="Chen C."/>
            <person name="Yan M."/>
            <person name="Daum C."/>
            <person name="Ng V."/>
            <person name="Clum A."/>
            <person name="Steindorff A."/>
            <person name="Ohm R.A."/>
            <person name="Martin F."/>
            <person name="Silar P."/>
            <person name="Natvig D.O."/>
            <person name="Lalanne C."/>
            <person name="Gautier V."/>
            <person name="Ament-Velasquez S.L."/>
            <person name="Kruys A."/>
            <person name="Hutchinson M.I."/>
            <person name="Powell A.J."/>
            <person name="Barry K."/>
            <person name="Miller A.N."/>
            <person name="Grigoriev I.V."/>
            <person name="Debuchy R."/>
            <person name="Gladieux P."/>
            <person name="Hiltunen Thoren M."/>
            <person name="Johannesson H."/>
        </authorList>
    </citation>
    <scope>NUCLEOTIDE SEQUENCE</scope>
    <source>
        <strain evidence="3">CBS 168.71</strain>
    </source>
</reference>
<dbReference type="GeneID" id="87835752"/>
<gene>
    <name evidence="3" type="ORF">B0H64DRAFT_173381</name>
</gene>
<dbReference type="RefSeq" id="XP_062657330.1">
    <property type="nucleotide sequence ID" value="XM_062798804.1"/>
</dbReference>
<name>A0AAE0HCB2_9PEZI</name>